<sequence length="53" mass="6021">MPNESNRSHEAKEESHASPMDDTGDEFVSNIDEFDILMGSGVDEETPIERLRR</sequence>
<keyword evidence="3" id="KW-1185">Reference proteome</keyword>
<feature type="non-terminal residue" evidence="2">
    <location>
        <position position="53"/>
    </location>
</feature>
<evidence type="ECO:0000256" key="1">
    <source>
        <dbReference type="SAM" id="MobiDB-lite"/>
    </source>
</evidence>
<dbReference type="AlphaFoldDB" id="A0A9D4AJ48"/>
<dbReference type="OrthoDB" id="10525709at2759"/>
<organism evidence="2 3">
    <name type="scientific">Gossypium stocksii</name>
    <dbReference type="NCBI Taxonomy" id="47602"/>
    <lineage>
        <taxon>Eukaryota</taxon>
        <taxon>Viridiplantae</taxon>
        <taxon>Streptophyta</taxon>
        <taxon>Embryophyta</taxon>
        <taxon>Tracheophyta</taxon>
        <taxon>Spermatophyta</taxon>
        <taxon>Magnoliopsida</taxon>
        <taxon>eudicotyledons</taxon>
        <taxon>Gunneridae</taxon>
        <taxon>Pentapetalae</taxon>
        <taxon>rosids</taxon>
        <taxon>malvids</taxon>
        <taxon>Malvales</taxon>
        <taxon>Malvaceae</taxon>
        <taxon>Malvoideae</taxon>
        <taxon>Gossypium</taxon>
    </lineage>
</organism>
<comment type="caution">
    <text evidence="2">The sequence shown here is derived from an EMBL/GenBank/DDBJ whole genome shotgun (WGS) entry which is preliminary data.</text>
</comment>
<evidence type="ECO:0000313" key="3">
    <source>
        <dbReference type="Proteomes" id="UP000828251"/>
    </source>
</evidence>
<dbReference type="EMBL" id="JAIQCV010000002">
    <property type="protein sequence ID" value="KAH1122433.1"/>
    <property type="molecule type" value="Genomic_DNA"/>
</dbReference>
<feature type="region of interest" description="Disordered" evidence="1">
    <location>
        <begin position="1"/>
        <end position="29"/>
    </location>
</feature>
<gene>
    <name evidence="2" type="ORF">J1N35_005593</name>
</gene>
<feature type="compositionally biased region" description="Basic and acidic residues" evidence="1">
    <location>
        <begin position="1"/>
        <end position="16"/>
    </location>
</feature>
<reference evidence="2 3" key="1">
    <citation type="journal article" date="2021" name="Plant Biotechnol. J.">
        <title>Multi-omics assisted identification of the key and species-specific regulatory components of drought-tolerant mechanisms in Gossypium stocksii.</title>
        <authorList>
            <person name="Yu D."/>
            <person name="Ke L."/>
            <person name="Zhang D."/>
            <person name="Wu Y."/>
            <person name="Sun Y."/>
            <person name="Mei J."/>
            <person name="Sun J."/>
            <person name="Sun Y."/>
        </authorList>
    </citation>
    <scope>NUCLEOTIDE SEQUENCE [LARGE SCALE GENOMIC DNA]</scope>
    <source>
        <strain evidence="3">cv. E1</strain>
        <tissue evidence="2">Leaf</tissue>
    </source>
</reference>
<accession>A0A9D4AJ48</accession>
<dbReference type="Proteomes" id="UP000828251">
    <property type="component" value="Unassembled WGS sequence"/>
</dbReference>
<name>A0A9D4AJ48_9ROSI</name>
<protein>
    <submittedName>
        <fullName evidence="2">Uncharacterized protein</fullName>
    </submittedName>
</protein>
<evidence type="ECO:0000313" key="2">
    <source>
        <dbReference type="EMBL" id="KAH1122433.1"/>
    </source>
</evidence>
<proteinExistence type="predicted"/>